<keyword evidence="2" id="KW-1185">Reference proteome</keyword>
<name>A0ABS8VBS8_DATST</name>
<reference evidence="1 2" key="1">
    <citation type="journal article" date="2021" name="BMC Genomics">
        <title>Datura genome reveals duplications of psychoactive alkaloid biosynthetic genes and high mutation rate following tissue culture.</title>
        <authorList>
            <person name="Rajewski A."/>
            <person name="Carter-House D."/>
            <person name="Stajich J."/>
            <person name="Litt A."/>
        </authorList>
    </citation>
    <scope>NUCLEOTIDE SEQUENCE [LARGE SCALE GENOMIC DNA]</scope>
    <source>
        <strain evidence="1">AR-01</strain>
    </source>
</reference>
<evidence type="ECO:0000313" key="2">
    <source>
        <dbReference type="Proteomes" id="UP000823775"/>
    </source>
</evidence>
<dbReference type="EMBL" id="JACEIK010004129">
    <property type="protein sequence ID" value="MCD9644357.1"/>
    <property type="molecule type" value="Genomic_DNA"/>
</dbReference>
<organism evidence="1 2">
    <name type="scientific">Datura stramonium</name>
    <name type="common">Jimsonweed</name>
    <name type="synonym">Common thornapple</name>
    <dbReference type="NCBI Taxonomy" id="4076"/>
    <lineage>
        <taxon>Eukaryota</taxon>
        <taxon>Viridiplantae</taxon>
        <taxon>Streptophyta</taxon>
        <taxon>Embryophyta</taxon>
        <taxon>Tracheophyta</taxon>
        <taxon>Spermatophyta</taxon>
        <taxon>Magnoliopsida</taxon>
        <taxon>eudicotyledons</taxon>
        <taxon>Gunneridae</taxon>
        <taxon>Pentapetalae</taxon>
        <taxon>asterids</taxon>
        <taxon>lamiids</taxon>
        <taxon>Solanales</taxon>
        <taxon>Solanaceae</taxon>
        <taxon>Solanoideae</taxon>
        <taxon>Datureae</taxon>
        <taxon>Datura</taxon>
    </lineage>
</organism>
<proteinExistence type="predicted"/>
<dbReference type="Proteomes" id="UP000823775">
    <property type="component" value="Unassembled WGS sequence"/>
</dbReference>
<accession>A0ABS8VBS8</accession>
<gene>
    <name evidence="1" type="ORF">HAX54_032544</name>
</gene>
<protein>
    <submittedName>
        <fullName evidence="1">Uncharacterized protein</fullName>
    </submittedName>
</protein>
<evidence type="ECO:0000313" key="1">
    <source>
        <dbReference type="EMBL" id="MCD9644357.1"/>
    </source>
</evidence>
<sequence length="111" mass="12371">MAVKGEVVEMRKPLAWDLQGILTNLGAEFPPLDPDLSSVNISNSSATSPPTITADGVSGEVELKADEWRKPVEDFMYLIDPEYLPTFLNDFHWKDKGIQVETLALHERISS</sequence>
<comment type="caution">
    <text evidence="1">The sequence shown here is derived from an EMBL/GenBank/DDBJ whole genome shotgun (WGS) entry which is preliminary data.</text>
</comment>